<feature type="compositionally biased region" description="Polar residues" evidence="1">
    <location>
        <begin position="277"/>
        <end position="312"/>
    </location>
</feature>
<proteinExistence type="predicted"/>
<evidence type="ECO:0000313" key="2">
    <source>
        <dbReference type="EMBL" id="KAF2193772.1"/>
    </source>
</evidence>
<dbReference type="AlphaFoldDB" id="A0A6A6ERZ8"/>
<sequence>MSSTAGGVVFSHHAHDPFFPLSHPTHDSFFTPSHTTYNRFFPSSHPAHYTLLPQPLLIRKKPPKSTFRGQVALHASTTRAKGVEQSSHQSGVSVYPFSASSHKVHTSIEETLAAIEGFQYSIRKISRIPSSQPLTVRKTRGNGSSRSASTASNLRTTSRTSSQGPSGSSENFHVSRTSYPSLKGSFIDHELYSAPFLSVSTCKPRKAHIIRPSTSSNISLSHSILEKINDASEHQAPLAMPRGFGKRFLARILPKKEKATEASSDAVSGGGLENGADQEQSPALTTTERSDIQDTTTTLFNGSTSSAQQPNRFQERLRRAPQQRTIPRVLNLEVRIFPDRTIFPGEDIGSFWAAVELEAVMDEECSPQHGRKGLNVIIIIDNSSYVSPDCLHRSKKLAKSATGTYLRGSDRFALFTCHGSENDSSMSTHCALHPLGVYSKDVFDTELDAIKIQQLDPLKPNPTIAETVLSVLRSLQPTDCNNMADASRTHVFVLSPMFGNFSEVYAQYPAIHVHHINPARCPFRNHAEECRVEKERRESDVYPDCFVVSNWNVYQSVYNRLRRIFNYARLEKPTGSIHDVEISIQPKEGFKIQGVAGNLKVSSLRLGEVHTVFCEVKINPTQRLELCSAQAKYRSSLHPSSWVTTKMPLPIGTECTSDFYRRWVFLLAFGMDPGQALDRISMEGLSGVFDGIEDELRHQINVDK</sequence>
<evidence type="ECO:0000256" key="1">
    <source>
        <dbReference type="SAM" id="MobiDB-lite"/>
    </source>
</evidence>
<dbReference type="Proteomes" id="UP000800200">
    <property type="component" value="Unassembled WGS sequence"/>
</dbReference>
<feature type="region of interest" description="Disordered" evidence="1">
    <location>
        <begin position="131"/>
        <end position="175"/>
    </location>
</feature>
<name>A0A6A6ERZ8_9PEZI</name>
<accession>A0A6A6ERZ8</accession>
<feature type="compositionally biased region" description="Low complexity" evidence="1">
    <location>
        <begin position="155"/>
        <end position="169"/>
    </location>
</feature>
<feature type="region of interest" description="Disordered" evidence="1">
    <location>
        <begin position="259"/>
        <end position="320"/>
    </location>
</feature>
<evidence type="ECO:0000313" key="3">
    <source>
        <dbReference type="Proteomes" id="UP000800200"/>
    </source>
</evidence>
<feature type="compositionally biased region" description="Polar residues" evidence="1">
    <location>
        <begin position="141"/>
        <end position="154"/>
    </location>
</feature>
<dbReference type="EMBL" id="ML994613">
    <property type="protein sequence ID" value="KAF2193772.1"/>
    <property type="molecule type" value="Genomic_DNA"/>
</dbReference>
<keyword evidence="3" id="KW-1185">Reference proteome</keyword>
<dbReference type="OrthoDB" id="3760848at2759"/>
<protein>
    <submittedName>
        <fullName evidence="2">Uncharacterized protein</fullName>
    </submittedName>
</protein>
<organism evidence="2 3">
    <name type="scientific">Zopfia rhizophila CBS 207.26</name>
    <dbReference type="NCBI Taxonomy" id="1314779"/>
    <lineage>
        <taxon>Eukaryota</taxon>
        <taxon>Fungi</taxon>
        <taxon>Dikarya</taxon>
        <taxon>Ascomycota</taxon>
        <taxon>Pezizomycotina</taxon>
        <taxon>Dothideomycetes</taxon>
        <taxon>Dothideomycetes incertae sedis</taxon>
        <taxon>Zopfiaceae</taxon>
        <taxon>Zopfia</taxon>
    </lineage>
</organism>
<reference evidence="2" key="1">
    <citation type="journal article" date="2020" name="Stud. Mycol.">
        <title>101 Dothideomycetes genomes: a test case for predicting lifestyles and emergence of pathogens.</title>
        <authorList>
            <person name="Haridas S."/>
            <person name="Albert R."/>
            <person name="Binder M."/>
            <person name="Bloem J."/>
            <person name="Labutti K."/>
            <person name="Salamov A."/>
            <person name="Andreopoulos B."/>
            <person name="Baker S."/>
            <person name="Barry K."/>
            <person name="Bills G."/>
            <person name="Bluhm B."/>
            <person name="Cannon C."/>
            <person name="Castanera R."/>
            <person name="Culley D."/>
            <person name="Daum C."/>
            <person name="Ezra D."/>
            <person name="Gonzalez J."/>
            <person name="Henrissat B."/>
            <person name="Kuo A."/>
            <person name="Liang C."/>
            <person name="Lipzen A."/>
            <person name="Lutzoni F."/>
            <person name="Magnuson J."/>
            <person name="Mondo S."/>
            <person name="Nolan M."/>
            <person name="Ohm R."/>
            <person name="Pangilinan J."/>
            <person name="Park H.-J."/>
            <person name="Ramirez L."/>
            <person name="Alfaro M."/>
            <person name="Sun H."/>
            <person name="Tritt A."/>
            <person name="Yoshinaga Y."/>
            <person name="Zwiers L.-H."/>
            <person name="Turgeon B."/>
            <person name="Goodwin S."/>
            <person name="Spatafora J."/>
            <person name="Crous P."/>
            <person name="Grigoriev I."/>
        </authorList>
    </citation>
    <scope>NUCLEOTIDE SEQUENCE</scope>
    <source>
        <strain evidence="2">CBS 207.26</strain>
    </source>
</reference>
<gene>
    <name evidence="2" type="ORF">K469DRAFT_745252</name>
</gene>